<feature type="domain" description="Thiamine pyrophosphate enzyme TPP-binding" evidence="5">
    <location>
        <begin position="389"/>
        <end position="543"/>
    </location>
</feature>
<dbReference type="PANTHER" id="PTHR42981">
    <property type="entry name" value="PYRUVATE DEHYDROGENASE [UBIQUINONE]"/>
    <property type="match status" value="1"/>
</dbReference>
<feature type="domain" description="Thiamine pyrophosphate enzyme N-terminal TPP-binding" evidence="6">
    <location>
        <begin position="4"/>
        <end position="120"/>
    </location>
</feature>
<dbReference type="Gene3D" id="3.40.50.1220">
    <property type="entry name" value="TPP-binding domain"/>
    <property type="match status" value="1"/>
</dbReference>
<evidence type="ECO:0000256" key="3">
    <source>
        <dbReference type="RuleBase" id="RU362132"/>
    </source>
</evidence>
<dbReference type="InterPro" id="IPR012000">
    <property type="entry name" value="Thiamin_PyroP_enz_cen_dom"/>
</dbReference>
<dbReference type="InterPro" id="IPR012001">
    <property type="entry name" value="Thiamin_PyroP_enz_TPP-bd_dom"/>
</dbReference>
<dbReference type="SUPFAM" id="SSF52518">
    <property type="entry name" value="Thiamin diphosphate-binding fold (THDP-binding)"/>
    <property type="match status" value="2"/>
</dbReference>
<dbReference type="Pfam" id="PF00205">
    <property type="entry name" value="TPP_enzyme_M"/>
    <property type="match status" value="1"/>
</dbReference>
<evidence type="ECO:0000259" key="5">
    <source>
        <dbReference type="Pfam" id="PF02775"/>
    </source>
</evidence>
<dbReference type="NCBIfam" id="NF006129">
    <property type="entry name" value="PRK08273.1"/>
    <property type="match status" value="1"/>
</dbReference>
<evidence type="ECO:0000259" key="6">
    <source>
        <dbReference type="Pfam" id="PF02776"/>
    </source>
</evidence>
<evidence type="ECO:0000313" key="7">
    <source>
        <dbReference type="EMBL" id="QFZ86841.1"/>
    </source>
</evidence>
<dbReference type="AlphaFoldDB" id="A0A5Q0MB49"/>
<evidence type="ECO:0000259" key="4">
    <source>
        <dbReference type="Pfam" id="PF00205"/>
    </source>
</evidence>
<keyword evidence="2 3" id="KW-0786">Thiamine pyrophosphate</keyword>
<evidence type="ECO:0000256" key="1">
    <source>
        <dbReference type="ARBA" id="ARBA00007812"/>
    </source>
</evidence>
<gene>
    <name evidence="7" type="ORF">GFK26_30720</name>
</gene>
<feature type="domain" description="Thiamine pyrophosphate enzyme central" evidence="4">
    <location>
        <begin position="199"/>
        <end position="329"/>
    </location>
</feature>
<dbReference type="CDD" id="cd02014">
    <property type="entry name" value="TPP_POX"/>
    <property type="match status" value="1"/>
</dbReference>
<dbReference type="Gene3D" id="3.40.50.970">
    <property type="match status" value="2"/>
</dbReference>
<protein>
    <submittedName>
        <fullName evidence="7">Thiamine pyrophosphate-requiring protein</fullName>
    </submittedName>
</protein>
<proteinExistence type="inferred from homology"/>
<dbReference type="PANTHER" id="PTHR42981:SF2">
    <property type="entry name" value="PYRUVATE DEHYDROGENASE [UBIQUINONE]"/>
    <property type="match status" value="1"/>
</dbReference>
<comment type="similarity">
    <text evidence="1 3">Belongs to the TPP enzyme family.</text>
</comment>
<dbReference type="CDD" id="cd07039">
    <property type="entry name" value="TPP_PYR_POX"/>
    <property type="match status" value="1"/>
</dbReference>
<dbReference type="Pfam" id="PF02775">
    <property type="entry name" value="TPP_enzyme_C"/>
    <property type="match status" value="1"/>
</dbReference>
<sequence>MKTTVSDFVIQRLHDWGVRRVYGYPGDGINGLIGALDRFEGPLDFVQVRHEELAAFMAAGDAKFSGEVGVCLATSGPGAIHLLNGLYDAKLDHQPVVALVGQQQRSALGGDYQQEVDLVSLFKDVAHEFVQMATSATQARHLIDRAMRIARDRRAVTCVIFPNDVQDLPAVPAPPREHGTVHTGIGATATAQVPPDDALAQAADILNAGERVAILAGAGALHATDELIHVAERLGAGIAKALLGKACVPDDQPYVTGAIGILGTRASSRLMEGCDTLLIVGSSFPYAEFLPPEGRARCVQIDTDPRAIGLRYPAELGLVGDSRATLAALLPKLEPKPHGAWRRGIEDDVAQWWRVLEARAHVEASPINPQRVFWELSPRLPELAVLTCDSGTSAHWYARDVKLRRGMKASLSGGLASMGPAIPYAIAAKFVHPDRPVVAMVGDGAMQMNGLNGLITIARLWRDWADRRLVVMVLNNRDLNLVTWEQRVLGGDPKFEGSQTLPDFPYARFAEMLGLGAVRVDTPEAIGPAWDAAFAADRPMLLEMVTDAAVPPLPPDVSMAQARAYVSALWQGDPEALRTLKAVVREYWASLRA</sequence>
<evidence type="ECO:0000313" key="8">
    <source>
        <dbReference type="Proteomes" id="UP000326780"/>
    </source>
</evidence>
<dbReference type="InterPro" id="IPR029061">
    <property type="entry name" value="THDP-binding"/>
</dbReference>
<dbReference type="SUPFAM" id="SSF52467">
    <property type="entry name" value="DHS-like NAD/FAD-binding domain"/>
    <property type="match status" value="1"/>
</dbReference>
<dbReference type="RefSeq" id="WP_153285288.1">
    <property type="nucleotide sequence ID" value="NZ_CP045644.1"/>
</dbReference>
<dbReference type="GO" id="GO:0003824">
    <property type="term" value="F:catalytic activity"/>
    <property type="evidence" value="ECO:0007669"/>
    <property type="project" value="InterPro"/>
</dbReference>
<dbReference type="InterPro" id="IPR011766">
    <property type="entry name" value="TPP_enzyme_TPP-bd"/>
</dbReference>
<evidence type="ECO:0000256" key="2">
    <source>
        <dbReference type="ARBA" id="ARBA00023052"/>
    </source>
</evidence>
<dbReference type="EMBL" id="CP045644">
    <property type="protein sequence ID" value="QFZ86841.1"/>
    <property type="molecule type" value="Genomic_DNA"/>
</dbReference>
<dbReference type="InterPro" id="IPR047212">
    <property type="entry name" value="TPP_POXB-like"/>
</dbReference>
<dbReference type="InterPro" id="IPR047210">
    <property type="entry name" value="TPP_PYR_POXB-like"/>
</dbReference>
<dbReference type="GO" id="GO:0019752">
    <property type="term" value="P:carboxylic acid metabolic process"/>
    <property type="evidence" value="ECO:0007669"/>
    <property type="project" value="UniProtKB-ARBA"/>
</dbReference>
<name>A0A5Q0MB49_VARPD</name>
<dbReference type="GO" id="GO:0030976">
    <property type="term" value="F:thiamine pyrophosphate binding"/>
    <property type="evidence" value="ECO:0007669"/>
    <property type="project" value="InterPro"/>
</dbReference>
<accession>A0A5Q0MB49</accession>
<dbReference type="Pfam" id="PF02776">
    <property type="entry name" value="TPP_enzyme_N"/>
    <property type="match status" value="1"/>
</dbReference>
<dbReference type="PROSITE" id="PS00187">
    <property type="entry name" value="TPP_ENZYMES"/>
    <property type="match status" value="1"/>
</dbReference>
<dbReference type="InterPro" id="IPR000399">
    <property type="entry name" value="TPP-bd_CS"/>
</dbReference>
<dbReference type="GO" id="GO:0000287">
    <property type="term" value="F:magnesium ion binding"/>
    <property type="evidence" value="ECO:0007669"/>
    <property type="project" value="InterPro"/>
</dbReference>
<dbReference type="Proteomes" id="UP000326780">
    <property type="component" value="Chromosome"/>
</dbReference>
<dbReference type="InterPro" id="IPR029035">
    <property type="entry name" value="DHS-like_NAD/FAD-binding_dom"/>
</dbReference>
<dbReference type="InterPro" id="IPR047211">
    <property type="entry name" value="POXB-like"/>
</dbReference>
<organism evidence="7 8">
    <name type="scientific">Variovorax paradoxus</name>
    <dbReference type="NCBI Taxonomy" id="34073"/>
    <lineage>
        <taxon>Bacteria</taxon>
        <taxon>Pseudomonadati</taxon>
        <taxon>Pseudomonadota</taxon>
        <taxon>Betaproteobacteria</taxon>
        <taxon>Burkholderiales</taxon>
        <taxon>Comamonadaceae</taxon>
        <taxon>Variovorax</taxon>
    </lineage>
</organism>
<reference evidence="7 8" key="1">
    <citation type="submission" date="2019-10" db="EMBL/GenBank/DDBJ databases">
        <title>Complete genome sequence of Variovorax paradoxus 5C-2.</title>
        <authorList>
            <person name="Gogoleva N.E."/>
            <person name="Balkin A.S."/>
        </authorList>
    </citation>
    <scope>NUCLEOTIDE SEQUENCE [LARGE SCALE GENOMIC DNA]</scope>
    <source>
        <strain evidence="7 8">5C-2</strain>
    </source>
</reference>